<evidence type="ECO:0000313" key="2">
    <source>
        <dbReference type="Proteomes" id="UP000823388"/>
    </source>
</evidence>
<dbReference type="AlphaFoldDB" id="A0A8T0R2Y9"/>
<evidence type="ECO:0000313" key="1">
    <source>
        <dbReference type="EMBL" id="KAG2579610.1"/>
    </source>
</evidence>
<sequence length="270" mass="27495">MAAAACSGRPRLDPGWCRADPPLRPLDLPSWALGMPGAGCGDGGGGCPVAVAAGCCASRRRRRRPGAACVGGHGADGCRWRVCWAAARPGLWRLRRPISASPINGAFATAGVAGLRGCGGAHGRLAGRCGRAIGAGIYDAAASGTPLLPGAALPRRGSWMPVACPSPCGWPLAVRVHPSSGLAVASGRPLSVRGTPSPGLAAAGGWPLSLGVAAGGPRFLGAVCGGCRAGRRAHLRCGGRRLWVGKGWWRKPWFCLRIDDDDALGRRLPC</sequence>
<comment type="caution">
    <text evidence="1">The sequence shown here is derived from an EMBL/GenBank/DDBJ whole genome shotgun (WGS) entry which is preliminary data.</text>
</comment>
<accession>A0A8T0R2Y9</accession>
<keyword evidence="2" id="KW-1185">Reference proteome</keyword>
<proteinExistence type="predicted"/>
<dbReference type="Proteomes" id="UP000823388">
    <property type="component" value="Chromosome 6N"/>
</dbReference>
<reference evidence="1" key="1">
    <citation type="submission" date="2020-05" db="EMBL/GenBank/DDBJ databases">
        <title>WGS assembly of Panicum virgatum.</title>
        <authorList>
            <person name="Lovell J.T."/>
            <person name="Jenkins J."/>
            <person name="Shu S."/>
            <person name="Juenger T.E."/>
            <person name="Schmutz J."/>
        </authorList>
    </citation>
    <scope>NUCLEOTIDE SEQUENCE</scope>
    <source>
        <strain evidence="1">AP13</strain>
    </source>
</reference>
<dbReference type="EMBL" id="CM029048">
    <property type="protein sequence ID" value="KAG2579610.1"/>
    <property type="molecule type" value="Genomic_DNA"/>
</dbReference>
<gene>
    <name evidence="1" type="ORF">PVAP13_6NG264532</name>
</gene>
<organism evidence="1 2">
    <name type="scientific">Panicum virgatum</name>
    <name type="common">Blackwell switchgrass</name>
    <dbReference type="NCBI Taxonomy" id="38727"/>
    <lineage>
        <taxon>Eukaryota</taxon>
        <taxon>Viridiplantae</taxon>
        <taxon>Streptophyta</taxon>
        <taxon>Embryophyta</taxon>
        <taxon>Tracheophyta</taxon>
        <taxon>Spermatophyta</taxon>
        <taxon>Magnoliopsida</taxon>
        <taxon>Liliopsida</taxon>
        <taxon>Poales</taxon>
        <taxon>Poaceae</taxon>
        <taxon>PACMAD clade</taxon>
        <taxon>Panicoideae</taxon>
        <taxon>Panicodae</taxon>
        <taxon>Paniceae</taxon>
        <taxon>Panicinae</taxon>
        <taxon>Panicum</taxon>
        <taxon>Panicum sect. Hiantes</taxon>
    </lineage>
</organism>
<name>A0A8T0R2Y9_PANVG</name>
<protein>
    <submittedName>
        <fullName evidence="1">Uncharacterized protein</fullName>
    </submittedName>
</protein>